<accession>A0A2S1LCG3</accession>
<evidence type="ECO:0000313" key="2">
    <source>
        <dbReference type="Proteomes" id="UP000244527"/>
    </source>
</evidence>
<dbReference type="KEGG" id="ffa:FFWV33_07750"/>
<dbReference type="Proteomes" id="UP000244527">
    <property type="component" value="Chromosome"/>
</dbReference>
<dbReference type="AlphaFoldDB" id="A0A2S1LCG3"/>
<keyword evidence="2" id="KW-1185">Reference proteome</keyword>
<name>A0A2S1LCG3_9FLAO</name>
<evidence type="ECO:0000313" key="1">
    <source>
        <dbReference type="EMBL" id="AWG21432.1"/>
    </source>
</evidence>
<gene>
    <name evidence="1" type="ORF">FFWV33_07750</name>
</gene>
<sequence length="287" mass="33980">MFCYHNDYNLILQDRYNSIGKEFNLFSVVELPNFIERTNITQIIPVDDFKSLVKFNLYGNFTLIDKISYSFFYLTGLKSNHFIKNFNFDKDINSFFLSNYNKVNENSLEIYWKYTLDTKNIFKQFERDLCCQDFIPDLSIQIRGGDKVEESLTLGRTPSSVEQYLEICFDEIKKSGNDNLNIYIMTDTYSYFQIIKNRLLAVYPNIDIRSFVSSDQEGHLQSDFNSLDNSVKINSYYFFLYELEMLRKASICIGSFNSNIFYLGFLIRYQKNNKFISVDTTFENSFL</sequence>
<reference evidence="1 2" key="1">
    <citation type="submission" date="2017-04" db="EMBL/GenBank/DDBJ databases">
        <title>Compelte genome sequence of WV33.</title>
        <authorList>
            <person name="Lee P.C."/>
        </authorList>
    </citation>
    <scope>NUCLEOTIDE SEQUENCE [LARGE SCALE GENOMIC DNA]</scope>
    <source>
        <strain evidence="1 2">WV33</strain>
    </source>
</reference>
<dbReference type="Gene3D" id="3.40.50.11350">
    <property type="match status" value="1"/>
</dbReference>
<organism evidence="1 2">
    <name type="scientific">Flavobacterium faecale</name>
    <dbReference type="NCBI Taxonomy" id="1355330"/>
    <lineage>
        <taxon>Bacteria</taxon>
        <taxon>Pseudomonadati</taxon>
        <taxon>Bacteroidota</taxon>
        <taxon>Flavobacteriia</taxon>
        <taxon>Flavobacteriales</taxon>
        <taxon>Flavobacteriaceae</taxon>
        <taxon>Flavobacterium</taxon>
    </lineage>
</organism>
<proteinExistence type="predicted"/>
<dbReference type="EMBL" id="CP020918">
    <property type="protein sequence ID" value="AWG21432.1"/>
    <property type="molecule type" value="Genomic_DNA"/>
</dbReference>
<protein>
    <submittedName>
        <fullName evidence="1">Uncharacterized protein</fullName>
    </submittedName>
</protein>